<dbReference type="OrthoDB" id="9805754at2"/>
<dbReference type="UniPathway" id="UPA00098">
    <property type="reaction ID" value="UER00361"/>
</dbReference>
<dbReference type="AlphaFoldDB" id="A0A5C7EZ96"/>
<dbReference type="InterPro" id="IPR000304">
    <property type="entry name" value="Pyrroline-COOH_reductase"/>
</dbReference>
<evidence type="ECO:0000256" key="5">
    <source>
        <dbReference type="NCBIfam" id="TIGR00112"/>
    </source>
</evidence>
<comment type="similarity">
    <text evidence="1 4 7">Belongs to the pyrroline-5-carboxylate reductase family.</text>
</comment>
<evidence type="ECO:0000259" key="8">
    <source>
        <dbReference type="Pfam" id="PF03807"/>
    </source>
</evidence>
<evidence type="ECO:0000313" key="11">
    <source>
        <dbReference type="Proteomes" id="UP000321201"/>
    </source>
</evidence>
<dbReference type="InterPro" id="IPR029036">
    <property type="entry name" value="P5CR_dimer"/>
</dbReference>
<evidence type="ECO:0000313" key="10">
    <source>
        <dbReference type="EMBL" id="TXF12656.1"/>
    </source>
</evidence>
<comment type="subcellular location">
    <subcellularLocation>
        <location evidence="4">Cytoplasm</location>
    </subcellularLocation>
</comment>
<proteinExistence type="inferred from homology"/>
<feature type="binding site" evidence="6">
    <location>
        <begin position="6"/>
        <end position="11"/>
    </location>
    <ligand>
        <name>NADP(+)</name>
        <dbReference type="ChEBI" id="CHEBI:58349"/>
    </ligand>
</feature>
<comment type="catalytic activity">
    <reaction evidence="4 7">
        <text>L-proline + NADP(+) = (S)-1-pyrroline-5-carboxylate + NADPH + 2 H(+)</text>
        <dbReference type="Rhea" id="RHEA:14109"/>
        <dbReference type="ChEBI" id="CHEBI:15378"/>
        <dbReference type="ChEBI" id="CHEBI:17388"/>
        <dbReference type="ChEBI" id="CHEBI:57783"/>
        <dbReference type="ChEBI" id="CHEBI:58349"/>
        <dbReference type="ChEBI" id="CHEBI:60039"/>
        <dbReference type="EC" id="1.5.1.2"/>
    </reaction>
</comment>
<protein>
    <recommendedName>
        <fullName evidence="4 5">Pyrroline-5-carboxylate reductase</fullName>
        <shortName evidence="4">P5C reductase</shortName>
        <shortName evidence="4">P5CR</shortName>
        <ecNumber evidence="4 5">1.5.1.2</ecNumber>
    </recommendedName>
    <alternativeName>
        <fullName evidence="4">PCA reductase</fullName>
    </alternativeName>
</protein>
<dbReference type="FunFam" id="1.10.3730.10:FF:000001">
    <property type="entry name" value="Pyrroline-5-carboxylate reductase"/>
    <property type="match status" value="1"/>
</dbReference>
<dbReference type="Gene3D" id="1.10.3730.10">
    <property type="entry name" value="ProC C-terminal domain-like"/>
    <property type="match status" value="1"/>
</dbReference>
<evidence type="ECO:0000259" key="9">
    <source>
        <dbReference type="Pfam" id="PF14748"/>
    </source>
</evidence>
<keyword evidence="4 7" id="KW-0641">Proline biosynthesis</keyword>
<feature type="binding site" evidence="6">
    <location>
        <begin position="65"/>
        <end position="68"/>
    </location>
    <ligand>
        <name>NADP(+)</name>
        <dbReference type="ChEBI" id="CHEBI:58349"/>
    </ligand>
</feature>
<evidence type="ECO:0000256" key="7">
    <source>
        <dbReference type="RuleBase" id="RU003903"/>
    </source>
</evidence>
<evidence type="ECO:0000256" key="2">
    <source>
        <dbReference type="ARBA" id="ARBA00022857"/>
    </source>
</evidence>
<dbReference type="Gene3D" id="3.40.50.720">
    <property type="entry name" value="NAD(P)-binding Rossmann-like Domain"/>
    <property type="match status" value="1"/>
</dbReference>
<keyword evidence="2 4" id="KW-0521">NADP</keyword>
<dbReference type="InterPro" id="IPR053790">
    <property type="entry name" value="P5CR-like_CS"/>
</dbReference>
<comment type="caution">
    <text evidence="10">The sequence shown here is derived from an EMBL/GenBank/DDBJ whole genome shotgun (WGS) entry which is preliminary data.</text>
</comment>
<evidence type="ECO:0000256" key="4">
    <source>
        <dbReference type="HAMAP-Rule" id="MF_01925"/>
    </source>
</evidence>
<dbReference type="NCBIfam" id="TIGR00112">
    <property type="entry name" value="proC"/>
    <property type="match status" value="1"/>
</dbReference>
<keyword evidence="4 7" id="KW-0028">Amino-acid biosynthesis</keyword>
<dbReference type="PANTHER" id="PTHR11645">
    <property type="entry name" value="PYRROLINE-5-CARBOXYLATE REDUCTASE"/>
    <property type="match status" value="1"/>
</dbReference>
<dbReference type="PIRSF" id="PIRSF000193">
    <property type="entry name" value="Pyrrol-5-carb_rd"/>
    <property type="match status" value="1"/>
</dbReference>
<dbReference type="FunCoup" id="A0A5C7EZ96">
    <property type="interactions" value="481"/>
</dbReference>
<dbReference type="SUPFAM" id="SSF48179">
    <property type="entry name" value="6-phosphogluconate dehydrogenase C-terminal domain-like"/>
    <property type="match status" value="1"/>
</dbReference>
<evidence type="ECO:0000256" key="1">
    <source>
        <dbReference type="ARBA" id="ARBA00005525"/>
    </source>
</evidence>
<dbReference type="PROSITE" id="PS00521">
    <property type="entry name" value="P5CR"/>
    <property type="match status" value="1"/>
</dbReference>
<dbReference type="Proteomes" id="UP000321201">
    <property type="component" value="Unassembled WGS sequence"/>
</dbReference>
<dbReference type="Pfam" id="PF14748">
    <property type="entry name" value="P5CR_dimer"/>
    <property type="match status" value="1"/>
</dbReference>
<dbReference type="InterPro" id="IPR008927">
    <property type="entry name" value="6-PGluconate_DH-like_C_sf"/>
</dbReference>
<sequence>MHITFIGGGNMATALIGGLLAKDWSASQIRVVEVDAAARERLTGRFGVATTEAPEVDGSDTVLLAVKPQQMHEVARRLAGRLGSQLVLTIAAGIRLDDLARWLGGYQRLVRCMPNTPALVHCGVTGLYALPQVSREERQRAEAILGAVGRTVWLDREELLDAVTAVSGSGPAYVFYFMEALEEAASSLGLSREQARLLVVETFLGAASLARQSEEPLAALRARVTSKGGTTERAVAVLEEARLRDHIAQAVRAAHARSRELGDEFGKLG</sequence>
<keyword evidence="11" id="KW-1185">Reference proteome</keyword>
<organism evidence="10 11">
    <name type="scientific">Pelomicrobium methylotrophicum</name>
    <dbReference type="NCBI Taxonomy" id="2602750"/>
    <lineage>
        <taxon>Bacteria</taxon>
        <taxon>Pseudomonadati</taxon>
        <taxon>Pseudomonadota</taxon>
        <taxon>Hydrogenophilia</taxon>
        <taxon>Hydrogenophilia incertae sedis</taxon>
        <taxon>Pelomicrobium</taxon>
    </lineage>
</organism>
<feature type="domain" description="Pyrroline-5-carboxylate reductase catalytic N-terminal" evidence="8">
    <location>
        <begin position="3"/>
        <end position="93"/>
    </location>
</feature>
<feature type="domain" description="Pyrroline-5-carboxylate reductase dimerisation" evidence="9">
    <location>
        <begin position="157"/>
        <end position="261"/>
    </location>
</feature>
<name>A0A5C7EZ96_9PROT</name>
<reference evidence="10 11" key="1">
    <citation type="submission" date="2019-08" db="EMBL/GenBank/DDBJ databases">
        <title>Pelomicrobium methylotrophicum gen. nov., sp. nov. a moderately thermophilic, facultatively anaerobic, lithoautotrophic and methylotrophic bacterium isolated from a terrestrial mud volcano.</title>
        <authorList>
            <person name="Slobodkina G.B."/>
            <person name="Merkel A.Y."/>
            <person name="Slobodkin A.I."/>
        </authorList>
    </citation>
    <scope>NUCLEOTIDE SEQUENCE [LARGE SCALE GENOMIC DNA]</scope>
    <source>
        <strain evidence="10 11">SM250</strain>
    </source>
</reference>
<keyword evidence="3 4" id="KW-0560">Oxidoreductase</keyword>
<dbReference type="Pfam" id="PF03807">
    <property type="entry name" value="F420_oxidored"/>
    <property type="match status" value="1"/>
</dbReference>
<dbReference type="EC" id="1.5.1.2" evidence="4 5"/>
<evidence type="ECO:0000256" key="6">
    <source>
        <dbReference type="PIRSR" id="PIRSR000193-1"/>
    </source>
</evidence>
<dbReference type="RefSeq" id="WP_147799148.1">
    <property type="nucleotide sequence ID" value="NZ_VPFL01000005.1"/>
</dbReference>
<dbReference type="InterPro" id="IPR028939">
    <property type="entry name" value="P5C_Rdtase_cat_N"/>
</dbReference>
<evidence type="ECO:0000256" key="3">
    <source>
        <dbReference type="ARBA" id="ARBA00023002"/>
    </source>
</evidence>
<gene>
    <name evidence="4" type="primary">proC</name>
    <name evidence="10" type="ORF">FR698_05360</name>
</gene>
<dbReference type="GO" id="GO:0005737">
    <property type="term" value="C:cytoplasm"/>
    <property type="evidence" value="ECO:0007669"/>
    <property type="project" value="UniProtKB-SubCell"/>
</dbReference>
<accession>A0A5C7EZ96</accession>
<comment type="catalytic activity">
    <reaction evidence="4">
        <text>L-proline + NAD(+) = (S)-1-pyrroline-5-carboxylate + NADH + 2 H(+)</text>
        <dbReference type="Rhea" id="RHEA:14105"/>
        <dbReference type="ChEBI" id="CHEBI:15378"/>
        <dbReference type="ChEBI" id="CHEBI:17388"/>
        <dbReference type="ChEBI" id="CHEBI:57540"/>
        <dbReference type="ChEBI" id="CHEBI:57945"/>
        <dbReference type="ChEBI" id="CHEBI:60039"/>
        <dbReference type="EC" id="1.5.1.2"/>
    </reaction>
</comment>
<dbReference type="HAMAP" id="MF_01925">
    <property type="entry name" value="P5C_reductase"/>
    <property type="match status" value="1"/>
</dbReference>
<dbReference type="InParanoid" id="A0A5C7EZ96"/>
<dbReference type="GO" id="GO:0004735">
    <property type="term" value="F:pyrroline-5-carboxylate reductase activity"/>
    <property type="evidence" value="ECO:0007669"/>
    <property type="project" value="UniProtKB-UniRule"/>
</dbReference>
<dbReference type="InterPro" id="IPR036291">
    <property type="entry name" value="NAD(P)-bd_dom_sf"/>
</dbReference>
<dbReference type="GO" id="GO:0055129">
    <property type="term" value="P:L-proline biosynthetic process"/>
    <property type="evidence" value="ECO:0007669"/>
    <property type="project" value="UniProtKB-UniRule"/>
</dbReference>
<keyword evidence="4" id="KW-0963">Cytoplasm</keyword>
<comment type="function">
    <text evidence="4">Catalyzes the reduction of 1-pyrroline-5-carboxylate (PCA) to L-proline.</text>
</comment>
<dbReference type="SUPFAM" id="SSF51735">
    <property type="entry name" value="NAD(P)-binding Rossmann-fold domains"/>
    <property type="match status" value="1"/>
</dbReference>
<dbReference type="PANTHER" id="PTHR11645:SF0">
    <property type="entry name" value="PYRROLINE-5-CARBOXYLATE REDUCTASE 3"/>
    <property type="match status" value="1"/>
</dbReference>
<comment type="pathway">
    <text evidence="4 7">Amino-acid biosynthesis; L-proline biosynthesis; L-proline from L-glutamate 5-semialdehyde: step 1/1.</text>
</comment>
<dbReference type="EMBL" id="VPFL01000005">
    <property type="protein sequence ID" value="TXF12656.1"/>
    <property type="molecule type" value="Genomic_DNA"/>
</dbReference>